<proteinExistence type="predicted"/>
<evidence type="ECO:0000313" key="2">
    <source>
        <dbReference type="Proteomes" id="UP000095598"/>
    </source>
</evidence>
<gene>
    <name evidence="1" type="ORF">ERS852425_01949</name>
</gene>
<evidence type="ECO:0000313" key="1">
    <source>
        <dbReference type="EMBL" id="CUM99768.1"/>
    </source>
</evidence>
<dbReference type="AlphaFoldDB" id="A0A173TEW7"/>
<name>A0A173TEW7_ANAHA</name>
<accession>A0A173TEW7</accession>
<dbReference type="Proteomes" id="UP000095598">
    <property type="component" value="Unassembled WGS sequence"/>
</dbReference>
<reference evidence="1 2" key="1">
    <citation type="submission" date="2015-09" db="EMBL/GenBank/DDBJ databases">
        <authorList>
            <consortium name="Pathogen Informatics"/>
        </authorList>
    </citation>
    <scope>NUCLEOTIDE SEQUENCE [LARGE SCALE GENOMIC DNA]</scope>
    <source>
        <strain evidence="1 2">2789STDY5608868</strain>
    </source>
</reference>
<organism evidence="1 2">
    <name type="scientific">Anaerostipes hadrus</name>
    <dbReference type="NCBI Taxonomy" id="649756"/>
    <lineage>
        <taxon>Bacteria</taxon>
        <taxon>Bacillati</taxon>
        <taxon>Bacillota</taxon>
        <taxon>Clostridia</taxon>
        <taxon>Lachnospirales</taxon>
        <taxon>Lachnospiraceae</taxon>
        <taxon>Anaerostipes</taxon>
    </lineage>
</organism>
<dbReference type="RefSeq" id="WP_152618993.1">
    <property type="nucleotide sequence ID" value="NZ_CYXT01000014.1"/>
</dbReference>
<dbReference type="EMBL" id="CYXT01000014">
    <property type="protein sequence ID" value="CUM99768.1"/>
    <property type="molecule type" value="Genomic_DNA"/>
</dbReference>
<sequence length="71" mass="8401">MKKITKCPYCGSSDGLYNDFNVSGRSFYKFNGKEDGEDITSLYRHNKYMVCVNCRKRIMTYEEFLKNYIGE</sequence>
<protein>
    <submittedName>
        <fullName evidence="1">Uncharacterized protein</fullName>
    </submittedName>
</protein>